<name>A0A4D7C5X4_9SPHN</name>
<protein>
    <recommendedName>
        <fullName evidence="2">HD-GYP domain-containing protein</fullName>
    </recommendedName>
</protein>
<dbReference type="KEGG" id="hgn:E6W36_04145"/>
<sequence>MTQPTPRRQTVLALVGLGLAYALALAFGLRSAELERSRDIAALGQQHALVAASRAEAVSGWVQETRDQLAALADNPAVRLYTLGASSSGDPRAAAGQAQYLESLLNATAARAGFGVARIAVRADVPVPEAPGIAVLDPAGRLIARAGGPLPRLAQGFDAHKPRLSVAMLGGQAALSATQPILRLQDDTGAPVGLLYAVRLLDEGLARRLRQPGDPYASGRTILVDARGTPLLAPGTEDPAQALPEAIRKALPRDGKPWISADSTAAYQPLAIGGLGVVRVVDADEALQEANERRRLKSLGWISGISWLAAVLLLLWRHGAAQRATSAARDAEAATAREGRARLFLQEIADRQQALILVGDADDQLEFSNARARVALHLGQDARGVPLASLFGAEAETVAGLLAALRATASAAGPARLSLGGRSVSLSALPMADGQSLLVGDDVTDVLAAEARRATAMTALVTLLTGLIDARDPASTAHSLKVSRLAVLVGTALGLSEAERATLQLAGQLMNLGKMLVPAEILTKAGPLDAQEQSIVQSAVARAADMLAPVPFDLPVVEVIRGLNSVSPPLPARILRLVNAYVSMVSPRAFRAALPHDAALDILRAKATPADAPAIAAIAQSMETDAGRSALEASSR</sequence>
<evidence type="ECO:0000256" key="1">
    <source>
        <dbReference type="SAM" id="Phobius"/>
    </source>
</evidence>
<dbReference type="InterPro" id="IPR052020">
    <property type="entry name" value="Cyclic_di-GMP/3'3'-cGAMP_PDE"/>
</dbReference>
<dbReference type="AlphaFoldDB" id="A0A4D7C5X4"/>
<feature type="domain" description="HD-GYP" evidence="2">
    <location>
        <begin position="453"/>
        <end position="636"/>
    </location>
</feature>
<dbReference type="Proteomes" id="UP000298714">
    <property type="component" value="Chromosome"/>
</dbReference>
<gene>
    <name evidence="3" type="ORF">E6W36_04145</name>
</gene>
<reference evidence="4" key="1">
    <citation type="submission" date="2019-04" db="EMBL/GenBank/DDBJ databases">
        <title>Complete genome sequence of Sphingomonas sp. W1-2-3.</title>
        <authorList>
            <person name="Im W.T."/>
        </authorList>
    </citation>
    <scope>NUCLEOTIDE SEQUENCE [LARGE SCALE GENOMIC DNA]</scope>
    <source>
        <strain evidence="4">W1-2-3</strain>
    </source>
</reference>
<dbReference type="SUPFAM" id="SSF109604">
    <property type="entry name" value="HD-domain/PDEase-like"/>
    <property type="match status" value="1"/>
</dbReference>
<dbReference type="Pfam" id="PF13487">
    <property type="entry name" value="HD_5"/>
    <property type="match status" value="1"/>
</dbReference>
<dbReference type="PANTHER" id="PTHR45228">
    <property type="entry name" value="CYCLIC DI-GMP PHOSPHODIESTERASE TM_0186-RELATED"/>
    <property type="match status" value="1"/>
</dbReference>
<keyword evidence="1" id="KW-0812">Transmembrane</keyword>
<dbReference type="EMBL" id="CP039704">
    <property type="protein sequence ID" value="QCI79065.1"/>
    <property type="molecule type" value="Genomic_DNA"/>
</dbReference>
<proteinExistence type="predicted"/>
<accession>A0A4D7C5X4</accession>
<evidence type="ECO:0000313" key="4">
    <source>
        <dbReference type="Proteomes" id="UP000298714"/>
    </source>
</evidence>
<dbReference type="InterPro" id="IPR037522">
    <property type="entry name" value="HD_GYP_dom"/>
</dbReference>
<evidence type="ECO:0000313" key="3">
    <source>
        <dbReference type="EMBL" id="QCI79065.1"/>
    </source>
</evidence>
<keyword evidence="4" id="KW-1185">Reference proteome</keyword>
<dbReference type="RefSeq" id="WP_222873881.1">
    <property type="nucleotide sequence ID" value="NZ_CP039704.1"/>
</dbReference>
<evidence type="ECO:0000259" key="2">
    <source>
        <dbReference type="PROSITE" id="PS51832"/>
    </source>
</evidence>
<dbReference type="PROSITE" id="PS51832">
    <property type="entry name" value="HD_GYP"/>
    <property type="match status" value="1"/>
</dbReference>
<organism evidence="3 4">
    <name type="scientific">Hankyongella ginsenosidimutans</name>
    <dbReference type="NCBI Taxonomy" id="1763828"/>
    <lineage>
        <taxon>Bacteria</taxon>
        <taxon>Pseudomonadati</taxon>
        <taxon>Pseudomonadota</taxon>
        <taxon>Alphaproteobacteria</taxon>
        <taxon>Sphingomonadales</taxon>
        <taxon>Sphingomonadaceae</taxon>
        <taxon>Hankyongella</taxon>
    </lineage>
</organism>
<dbReference type="Gene3D" id="1.10.3210.10">
    <property type="entry name" value="Hypothetical protein af1432"/>
    <property type="match status" value="1"/>
</dbReference>
<feature type="transmembrane region" description="Helical" evidence="1">
    <location>
        <begin position="298"/>
        <end position="316"/>
    </location>
</feature>
<keyword evidence="1" id="KW-0472">Membrane</keyword>
<keyword evidence="1" id="KW-1133">Transmembrane helix</keyword>